<evidence type="ECO:0000313" key="5">
    <source>
        <dbReference type="Proteomes" id="UP000214646"/>
    </source>
</evidence>
<dbReference type="PANTHER" id="PTHR30469">
    <property type="entry name" value="MULTIDRUG RESISTANCE PROTEIN MDTA"/>
    <property type="match status" value="1"/>
</dbReference>
<comment type="similarity">
    <text evidence="1">Belongs to the membrane fusion protein (MFP) (TC 8.A.1) family.</text>
</comment>
<comment type="caution">
    <text evidence="4">The sequence shown here is derived from an EMBL/GenBank/DDBJ whole genome shotgun (WGS) entry which is preliminary data.</text>
</comment>
<evidence type="ECO:0000313" key="4">
    <source>
        <dbReference type="EMBL" id="OWK36710.1"/>
    </source>
</evidence>
<dbReference type="PANTHER" id="PTHR30469:SF37">
    <property type="entry name" value="RAGD PROTEIN"/>
    <property type="match status" value="1"/>
</dbReference>
<sequence length="441" mass="46595">MLALALAACAGCNRSTGATGGSSLSASDAPAVVAVATPKRLDLNWSVEQPGTVQAFETTPLVAKLPGYVKTIPKDLGDPVEADEVLATIDIPELEQEAAQKVAAVGQAEAEVEQARKGIDVAAAHETAAGAMVTEAKAAIARAEADFARWESEVRRVETLVSQKVIDTQTLDETRKQSKSAAATKAEVAARVASAEAALREATARRGRADADLKAAQAHVRLAEADARRMTALLHYREIRSPFKGVITGRYVHTGHFLQPSSGTRSEPLFTVARLDVVRVFVDVPEVAADQVKAGSKAVVRFPALGNREVAGAVTRTARVVNPDTRALRAEIDLQNADGSLTPGTYAMARIAATTKDAYVVPAACVLFADETAYCYAIEGGKAVKLRVRVGRTDPVGYQLLEKRLATVYAGDWQPLTGTEKFAVGNLGALADGQTVTPKEE</sequence>
<dbReference type="Proteomes" id="UP000214646">
    <property type="component" value="Unassembled WGS sequence"/>
</dbReference>
<dbReference type="Pfam" id="PF25954">
    <property type="entry name" value="Beta-barrel_RND_2"/>
    <property type="match status" value="1"/>
</dbReference>
<dbReference type="InterPro" id="IPR006143">
    <property type="entry name" value="RND_pump_MFP"/>
</dbReference>
<evidence type="ECO:0000256" key="1">
    <source>
        <dbReference type="ARBA" id="ARBA00009477"/>
    </source>
</evidence>
<proteinExistence type="inferred from homology"/>
<dbReference type="AlphaFoldDB" id="A0A225D554"/>
<gene>
    <name evidence="4" type="ORF">FRUB_09273</name>
</gene>
<keyword evidence="5" id="KW-1185">Reference proteome</keyword>
<dbReference type="Gene3D" id="2.40.50.100">
    <property type="match status" value="1"/>
</dbReference>
<evidence type="ECO:0000259" key="3">
    <source>
        <dbReference type="Pfam" id="PF25954"/>
    </source>
</evidence>
<dbReference type="SUPFAM" id="SSF111369">
    <property type="entry name" value="HlyD-like secretion proteins"/>
    <property type="match status" value="2"/>
</dbReference>
<name>A0A225D554_9BACT</name>
<feature type="coiled-coil region" evidence="2">
    <location>
        <begin position="91"/>
        <end position="160"/>
    </location>
</feature>
<evidence type="ECO:0000256" key="2">
    <source>
        <dbReference type="SAM" id="Coils"/>
    </source>
</evidence>
<protein>
    <submittedName>
        <fullName evidence="4">Putative Co/Zn/Cd efflux system membrane fusion protein</fullName>
    </submittedName>
</protein>
<dbReference type="GO" id="GO:1990281">
    <property type="term" value="C:efflux pump complex"/>
    <property type="evidence" value="ECO:0007669"/>
    <property type="project" value="TreeGrafter"/>
</dbReference>
<reference evidence="5" key="1">
    <citation type="submission" date="2017-06" db="EMBL/GenBank/DDBJ databases">
        <title>Genome analysis of Fimbriiglobus ruber SP5, the first member of the order Planctomycetales with confirmed chitinolytic capability.</title>
        <authorList>
            <person name="Ravin N.V."/>
            <person name="Rakitin A.L."/>
            <person name="Ivanova A.A."/>
            <person name="Beletsky A.V."/>
            <person name="Kulichevskaya I.S."/>
            <person name="Mardanov A.V."/>
            <person name="Dedysh S.N."/>
        </authorList>
    </citation>
    <scope>NUCLEOTIDE SEQUENCE [LARGE SCALE GENOMIC DNA]</scope>
    <source>
        <strain evidence="5">SP5</strain>
    </source>
</reference>
<keyword evidence="2" id="KW-0175">Coiled coil</keyword>
<feature type="domain" description="CusB-like beta-barrel" evidence="3">
    <location>
        <begin position="281"/>
        <end position="353"/>
    </location>
</feature>
<organism evidence="4 5">
    <name type="scientific">Fimbriiglobus ruber</name>
    <dbReference type="NCBI Taxonomy" id="1908690"/>
    <lineage>
        <taxon>Bacteria</taxon>
        <taxon>Pseudomonadati</taxon>
        <taxon>Planctomycetota</taxon>
        <taxon>Planctomycetia</taxon>
        <taxon>Gemmatales</taxon>
        <taxon>Gemmataceae</taxon>
        <taxon>Fimbriiglobus</taxon>
    </lineage>
</organism>
<dbReference type="EMBL" id="NIDE01000017">
    <property type="protein sequence ID" value="OWK36710.1"/>
    <property type="molecule type" value="Genomic_DNA"/>
</dbReference>
<accession>A0A225D554</accession>
<dbReference type="InterPro" id="IPR058792">
    <property type="entry name" value="Beta-barrel_RND_2"/>
</dbReference>
<dbReference type="Gene3D" id="2.40.30.170">
    <property type="match status" value="1"/>
</dbReference>
<dbReference type="NCBIfam" id="TIGR01730">
    <property type="entry name" value="RND_mfp"/>
    <property type="match status" value="1"/>
</dbReference>
<dbReference type="GO" id="GO:0015562">
    <property type="term" value="F:efflux transmembrane transporter activity"/>
    <property type="evidence" value="ECO:0007669"/>
    <property type="project" value="TreeGrafter"/>
</dbReference>